<gene>
    <name evidence="4" type="primary">MIX23</name>
</gene>
<dbReference type="AlphaFoldDB" id="A0A8D1SAA8"/>
<organism evidence="4 5">
    <name type="scientific">Sus scrofa</name>
    <name type="common">Pig</name>
    <dbReference type="NCBI Taxonomy" id="9823"/>
    <lineage>
        <taxon>Eukaryota</taxon>
        <taxon>Metazoa</taxon>
        <taxon>Chordata</taxon>
        <taxon>Craniata</taxon>
        <taxon>Vertebrata</taxon>
        <taxon>Euteleostomi</taxon>
        <taxon>Mammalia</taxon>
        <taxon>Eutheria</taxon>
        <taxon>Laurasiatheria</taxon>
        <taxon>Artiodactyla</taxon>
        <taxon>Suina</taxon>
        <taxon>Suidae</taxon>
        <taxon>Sus</taxon>
    </lineage>
</organism>
<dbReference type="PANTHER" id="PTHR31905">
    <property type="entry name" value="COILED-COIL DOMAIN-CONTAINING PROTEIN 58"/>
    <property type="match status" value="1"/>
</dbReference>
<proteinExistence type="inferred from homology"/>
<dbReference type="PANTHER" id="PTHR31905:SF2">
    <property type="entry name" value="PROTEIN MIX23"/>
    <property type="match status" value="1"/>
</dbReference>
<protein>
    <recommendedName>
        <fullName evidence="2">Protein MIX23</fullName>
    </recommendedName>
    <alternativeName>
        <fullName evidence="3">Coiled-coil domain-containing protein 58</fullName>
    </alternativeName>
</protein>
<reference evidence="4" key="1">
    <citation type="submission" date="2025-08" db="UniProtKB">
        <authorList>
            <consortium name="Ensembl"/>
        </authorList>
    </citation>
    <scope>IDENTIFICATION</scope>
</reference>
<evidence type="ECO:0000256" key="3">
    <source>
        <dbReference type="ARBA" id="ARBA00030733"/>
    </source>
</evidence>
<accession>A0A8D1SAA8</accession>
<sequence>MDSSVTSFGVGGEHRKRQSLSLAVSSPLVVFGQAAPRTPLLRGDWLAAGASCLSNMAAPSGSVNCEEFAEFQELLKVMRTIDDRIVHELNTTVPTASFAGKIDASQTCKQLYESLMEAHASRDRVIKNCIAQTSAVVKQLREEREKNLDDLTLLKQLRKEQTKLKWMQSELNVEEVVNDRSWKVFNERCRIPFKLPKNESKDTFLRKGPGHLMRAEHDRHQHGGLPRKISEPNVQDLLLISAPPSQELQV</sequence>
<evidence type="ECO:0000256" key="1">
    <source>
        <dbReference type="ARBA" id="ARBA00024204"/>
    </source>
</evidence>
<evidence type="ECO:0000256" key="2">
    <source>
        <dbReference type="ARBA" id="ARBA00024228"/>
    </source>
</evidence>
<dbReference type="Pfam" id="PF09774">
    <property type="entry name" value="MIX23"/>
    <property type="match status" value="1"/>
</dbReference>
<dbReference type="InterPro" id="IPR019171">
    <property type="entry name" value="MIX23"/>
</dbReference>
<evidence type="ECO:0000313" key="5">
    <source>
        <dbReference type="Proteomes" id="UP000694724"/>
    </source>
</evidence>
<dbReference type="Proteomes" id="UP000694724">
    <property type="component" value="Unplaced"/>
</dbReference>
<comment type="similarity">
    <text evidence="1">Belongs to the MIX23 family.</text>
</comment>
<dbReference type="Ensembl" id="ENSSSCT00055053484.1">
    <property type="protein sequence ID" value="ENSSSCP00055042669.1"/>
    <property type="gene ID" value="ENSSSCG00055026932.1"/>
</dbReference>
<evidence type="ECO:0000313" key="4">
    <source>
        <dbReference type="Ensembl" id="ENSSSCP00055042669.1"/>
    </source>
</evidence>
<name>A0A8D1SAA8_PIG</name>
<dbReference type="GO" id="GO:0005758">
    <property type="term" value="C:mitochondrial intermembrane space"/>
    <property type="evidence" value="ECO:0007669"/>
    <property type="project" value="InterPro"/>
</dbReference>